<proteinExistence type="predicted"/>
<keyword evidence="2" id="KW-1185">Reference proteome</keyword>
<gene>
    <name evidence="1" type="ORF">GPUH_LOCUS5698</name>
</gene>
<accession>A0A3P6RDL6</accession>
<organism evidence="1 2">
    <name type="scientific">Gongylonema pulchrum</name>
    <dbReference type="NCBI Taxonomy" id="637853"/>
    <lineage>
        <taxon>Eukaryota</taxon>
        <taxon>Metazoa</taxon>
        <taxon>Ecdysozoa</taxon>
        <taxon>Nematoda</taxon>
        <taxon>Chromadorea</taxon>
        <taxon>Rhabditida</taxon>
        <taxon>Spirurina</taxon>
        <taxon>Spiruromorpha</taxon>
        <taxon>Spiruroidea</taxon>
        <taxon>Gongylonematidae</taxon>
        <taxon>Gongylonema</taxon>
    </lineage>
</organism>
<dbReference type="Proteomes" id="UP000271098">
    <property type="component" value="Unassembled WGS sequence"/>
</dbReference>
<dbReference type="EMBL" id="UYRT01012417">
    <property type="protein sequence ID" value="VDK51815.1"/>
    <property type="molecule type" value="Genomic_DNA"/>
</dbReference>
<evidence type="ECO:0000313" key="1">
    <source>
        <dbReference type="EMBL" id="VDK51815.1"/>
    </source>
</evidence>
<protein>
    <submittedName>
        <fullName evidence="1">Uncharacterized protein</fullName>
    </submittedName>
</protein>
<dbReference type="AlphaFoldDB" id="A0A3P6RDL6"/>
<name>A0A3P6RDL6_9BILA</name>
<reference evidence="1 2" key="1">
    <citation type="submission" date="2018-11" db="EMBL/GenBank/DDBJ databases">
        <authorList>
            <consortium name="Pathogen Informatics"/>
        </authorList>
    </citation>
    <scope>NUCLEOTIDE SEQUENCE [LARGE SCALE GENOMIC DNA]</scope>
</reference>
<sequence length="99" mass="10244">MMHGMENAMDDDDDDEIEQQLNSMMKGKRRVVEGQSFAGSSSGGGARAMAAKIAEAKQLGVTAPVEKDAASLTAEAVMRGSDAAPIALSVSVAFLQLGN</sequence>
<evidence type="ECO:0000313" key="2">
    <source>
        <dbReference type="Proteomes" id="UP000271098"/>
    </source>
</evidence>